<evidence type="ECO:0000256" key="1">
    <source>
        <dbReference type="ARBA" id="ARBA00007637"/>
    </source>
</evidence>
<sequence>MKRLLITGAAGGLGRAMRDRLAPLAETLRLSDVAEIGPARANEEIVPCELGDDEAVLRLVEGCDGIVHFGGVSVERPFDQILNANIVGLYNLYEAARAHGLPRILFASSNHTIGFYPQDRRLAASDPVKPDSLYGVSKCFGEAIASMYHDKFGQETLIVRIGSCFERPKNRRMLSTWLSADDFARLIERMFAVPRLGCPIVWGASDNPSSWWDNSEAAFLGWRPQDSAETFREEVEAAEPAPDRDDPAARWQGGAFCAEPIHKGED</sequence>
<evidence type="ECO:0000259" key="5">
    <source>
        <dbReference type="Pfam" id="PF01370"/>
    </source>
</evidence>
<feature type="compositionally biased region" description="Basic and acidic residues" evidence="4">
    <location>
        <begin position="230"/>
        <end position="248"/>
    </location>
</feature>
<dbReference type="Proteomes" id="UP001595443">
    <property type="component" value="Unassembled WGS sequence"/>
</dbReference>
<dbReference type="PANTHER" id="PTHR43103">
    <property type="entry name" value="NUCLEOSIDE-DIPHOSPHATE-SUGAR EPIMERASE"/>
    <property type="match status" value="1"/>
</dbReference>
<dbReference type="Gene3D" id="3.40.50.720">
    <property type="entry name" value="NAD(P)-binding Rossmann-like Domain"/>
    <property type="match status" value="1"/>
</dbReference>
<dbReference type="Pfam" id="PF01370">
    <property type="entry name" value="Epimerase"/>
    <property type="match status" value="1"/>
</dbReference>
<protein>
    <submittedName>
        <fullName evidence="6">NAD-dependent epimerase/dehydratase family protein</fullName>
    </submittedName>
</protein>
<reference evidence="7" key="1">
    <citation type="journal article" date="2019" name="Int. J. Syst. Evol. Microbiol.">
        <title>The Global Catalogue of Microorganisms (GCM) 10K type strain sequencing project: providing services to taxonomists for standard genome sequencing and annotation.</title>
        <authorList>
            <consortium name="The Broad Institute Genomics Platform"/>
            <consortium name="The Broad Institute Genome Sequencing Center for Infectious Disease"/>
            <person name="Wu L."/>
            <person name="Ma J."/>
        </authorList>
    </citation>
    <scope>NUCLEOTIDE SEQUENCE [LARGE SCALE GENOMIC DNA]</scope>
    <source>
        <strain evidence="7">KCTC 62192</strain>
    </source>
</reference>
<evidence type="ECO:0000313" key="6">
    <source>
        <dbReference type="EMBL" id="MFC2969361.1"/>
    </source>
</evidence>
<proteinExistence type="inferred from homology"/>
<dbReference type="InterPro" id="IPR001509">
    <property type="entry name" value="Epimerase_deHydtase"/>
</dbReference>
<dbReference type="InterPro" id="IPR036291">
    <property type="entry name" value="NAD(P)-bd_dom_sf"/>
</dbReference>
<comment type="caution">
    <text evidence="6">The sequence shown here is derived from an EMBL/GenBank/DDBJ whole genome shotgun (WGS) entry which is preliminary data.</text>
</comment>
<gene>
    <name evidence="6" type="ORF">ACFOES_14740</name>
</gene>
<accession>A0ABV7AJ01</accession>
<evidence type="ECO:0000256" key="2">
    <source>
        <dbReference type="ARBA" id="ARBA00023002"/>
    </source>
</evidence>
<dbReference type="CDD" id="cd08946">
    <property type="entry name" value="SDR_e"/>
    <property type="match status" value="1"/>
</dbReference>
<keyword evidence="7" id="KW-1185">Reference proteome</keyword>
<keyword evidence="3" id="KW-0520">NAD</keyword>
<feature type="domain" description="NAD-dependent epimerase/dehydratase" evidence="5">
    <location>
        <begin position="5"/>
        <end position="165"/>
    </location>
</feature>
<keyword evidence="2" id="KW-0560">Oxidoreductase</keyword>
<evidence type="ECO:0000256" key="3">
    <source>
        <dbReference type="ARBA" id="ARBA00023027"/>
    </source>
</evidence>
<feature type="region of interest" description="Disordered" evidence="4">
    <location>
        <begin position="230"/>
        <end position="266"/>
    </location>
</feature>
<evidence type="ECO:0000256" key="4">
    <source>
        <dbReference type="SAM" id="MobiDB-lite"/>
    </source>
</evidence>
<dbReference type="RefSeq" id="WP_377834069.1">
    <property type="nucleotide sequence ID" value="NZ_JBHRSK010000011.1"/>
</dbReference>
<dbReference type="EMBL" id="JBHRSK010000011">
    <property type="protein sequence ID" value="MFC2969361.1"/>
    <property type="molecule type" value="Genomic_DNA"/>
</dbReference>
<dbReference type="PANTHER" id="PTHR43103:SF5">
    <property type="entry name" value="4-EPIMERASE, PUTATIVE (AFU_ORTHOLOGUE AFUA_7G00360)-RELATED"/>
    <property type="match status" value="1"/>
</dbReference>
<comment type="similarity">
    <text evidence="1">Belongs to the NAD(P)-dependent epimerase/dehydratase family.</text>
</comment>
<dbReference type="SUPFAM" id="SSF51735">
    <property type="entry name" value="NAD(P)-binding Rossmann-fold domains"/>
    <property type="match status" value="1"/>
</dbReference>
<organism evidence="6 7">
    <name type="scientific">Acidimangrovimonas pyrenivorans</name>
    <dbReference type="NCBI Taxonomy" id="2030798"/>
    <lineage>
        <taxon>Bacteria</taxon>
        <taxon>Pseudomonadati</taxon>
        <taxon>Pseudomonadota</taxon>
        <taxon>Alphaproteobacteria</taxon>
        <taxon>Rhodobacterales</taxon>
        <taxon>Paracoccaceae</taxon>
        <taxon>Acidimangrovimonas</taxon>
    </lineage>
</organism>
<name>A0ABV7AJ01_9RHOB</name>
<evidence type="ECO:0000313" key="7">
    <source>
        <dbReference type="Proteomes" id="UP001595443"/>
    </source>
</evidence>